<sequence length="159" mass="16883">MDSIAEGRRQWEKHYASDAALGLTAISSAARAAHLLRAGAEDALAPFGVSFAHFELLTLLMWSRSGALPMSKISARLHMPPASLTHTVRRLEGQGLVARVTDEKDKRSTLLTITDQGIALASAAGPVLSDYCVSLDQDAAAKLVDAAAIFRRAAGDDVE</sequence>
<proteinExistence type="predicted"/>
<dbReference type="GO" id="GO:0006950">
    <property type="term" value="P:response to stress"/>
    <property type="evidence" value="ECO:0007669"/>
    <property type="project" value="TreeGrafter"/>
</dbReference>
<dbReference type="PROSITE" id="PS50995">
    <property type="entry name" value="HTH_MARR_2"/>
    <property type="match status" value="1"/>
</dbReference>
<comment type="caution">
    <text evidence="2">The sequence shown here is derived from an EMBL/GenBank/DDBJ whole genome shotgun (WGS) entry which is preliminary data.</text>
</comment>
<dbReference type="PANTHER" id="PTHR33164">
    <property type="entry name" value="TRANSCRIPTIONAL REGULATOR, MARR FAMILY"/>
    <property type="match status" value="1"/>
</dbReference>
<dbReference type="InterPro" id="IPR036390">
    <property type="entry name" value="WH_DNA-bd_sf"/>
</dbReference>
<organism evidence="2 3">
    <name type="scientific">Corynebacterium phoceense</name>
    <dbReference type="NCBI Taxonomy" id="1686286"/>
    <lineage>
        <taxon>Bacteria</taxon>
        <taxon>Bacillati</taxon>
        <taxon>Actinomycetota</taxon>
        <taxon>Actinomycetes</taxon>
        <taxon>Mycobacteriales</taxon>
        <taxon>Corynebacteriaceae</taxon>
        <taxon>Corynebacterium</taxon>
    </lineage>
</organism>
<reference evidence="2 3" key="1">
    <citation type="submission" date="2019-06" db="EMBL/GenBank/DDBJ databases">
        <title>Draft genome of C. phoceense Strain 272.</title>
        <authorList>
            <person name="Pacheco L.G.C."/>
            <person name="Barberis C.M."/>
            <person name="Almuzara M.N."/>
            <person name="Traglia G.M."/>
            <person name="Santos C.S."/>
            <person name="Rocha D.J.P.G."/>
            <person name="Aguiar E.R.G.R."/>
            <person name="Vay C.A."/>
        </authorList>
    </citation>
    <scope>NUCLEOTIDE SEQUENCE [LARGE SCALE GENOMIC DNA]</scope>
    <source>
        <strain evidence="2 3">272</strain>
    </source>
</reference>
<dbReference type="SUPFAM" id="SSF46785">
    <property type="entry name" value="Winged helix' DNA-binding domain"/>
    <property type="match status" value="1"/>
</dbReference>
<accession>A0A540R5C9</accession>
<dbReference type="InterPro" id="IPR000835">
    <property type="entry name" value="HTH_MarR-typ"/>
</dbReference>
<protein>
    <submittedName>
        <fullName evidence="2">MarR family transcriptional regulator</fullName>
    </submittedName>
</protein>
<dbReference type="Gene3D" id="1.10.10.10">
    <property type="entry name" value="Winged helix-like DNA-binding domain superfamily/Winged helix DNA-binding domain"/>
    <property type="match status" value="1"/>
</dbReference>
<name>A0A540R5C9_9CORY</name>
<keyword evidence="3" id="KW-1185">Reference proteome</keyword>
<dbReference type="EMBL" id="VHIR01000015">
    <property type="protein sequence ID" value="TQE42945.1"/>
    <property type="molecule type" value="Genomic_DNA"/>
</dbReference>
<dbReference type="InterPro" id="IPR036388">
    <property type="entry name" value="WH-like_DNA-bd_sf"/>
</dbReference>
<gene>
    <name evidence="2" type="ORF">EJK80_09935</name>
</gene>
<dbReference type="GO" id="GO:0003700">
    <property type="term" value="F:DNA-binding transcription factor activity"/>
    <property type="evidence" value="ECO:0007669"/>
    <property type="project" value="InterPro"/>
</dbReference>
<feature type="domain" description="HTH marR-type" evidence="1">
    <location>
        <begin position="19"/>
        <end position="159"/>
    </location>
</feature>
<evidence type="ECO:0000259" key="1">
    <source>
        <dbReference type="PROSITE" id="PS50995"/>
    </source>
</evidence>
<dbReference type="Proteomes" id="UP000318080">
    <property type="component" value="Unassembled WGS sequence"/>
</dbReference>
<dbReference type="STRING" id="1686286.GCA_900092335_01158"/>
<dbReference type="InterPro" id="IPR039422">
    <property type="entry name" value="MarR/SlyA-like"/>
</dbReference>
<evidence type="ECO:0000313" key="3">
    <source>
        <dbReference type="Proteomes" id="UP000318080"/>
    </source>
</evidence>
<dbReference type="AlphaFoldDB" id="A0A540R5C9"/>
<dbReference type="RefSeq" id="WP_066487440.1">
    <property type="nucleotide sequence ID" value="NZ_VHIR01000015.1"/>
</dbReference>
<evidence type="ECO:0000313" key="2">
    <source>
        <dbReference type="EMBL" id="TQE42945.1"/>
    </source>
</evidence>
<dbReference type="Pfam" id="PF01047">
    <property type="entry name" value="MarR"/>
    <property type="match status" value="1"/>
</dbReference>
<dbReference type="PANTHER" id="PTHR33164:SF101">
    <property type="entry name" value="TRANSCRIPTIONAL REPRESSOR MPRA"/>
    <property type="match status" value="1"/>
</dbReference>
<dbReference type="SMART" id="SM00347">
    <property type="entry name" value="HTH_MARR"/>
    <property type="match status" value="1"/>
</dbReference>